<evidence type="ECO:0000313" key="1">
    <source>
        <dbReference type="EMBL" id="GAA0570733.1"/>
    </source>
</evidence>
<accession>A0ABN1ENW3</accession>
<dbReference type="EMBL" id="BAAAFZ010000008">
    <property type="protein sequence ID" value="GAA0570733.1"/>
    <property type="molecule type" value="Genomic_DNA"/>
</dbReference>
<dbReference type="Proteomes" id="UP001501588">
    <property type="component" value="Unassembled WGS sequence"/>
</dbReference>
<keyword evidence="2" id="KW-1185">Reference proteome</keyword>
<organism evidence="1 2">
    <name type="scientific">Craurococcus roseus</name>
    <dbReference type="NCBI Taxonomy" id="77585"/>
    <lineage>
        <taxon>Bacteria</taxon>
        <taxon>Pseudomonadati</taxon>
        <taxon>Pseudomonadota</taxon>
        <taxon>Alphaproteobacteria</taxon>
        <taxon>Acetobacterales</taxon>
        <taxon>Acetobacteraceae</taxon>
        <taxon>Craurococcus</taxon>
    </lineage>
</organism>
<sequence>MFRRPAVLAATAVLVLVVAGLLWLGAFPPDVAPSTVERPVPNDRFQPR</sequence>
<gene>
    <name evidence="1" type="ORF">GCM10009416_06630</name>
</gene>
<reference evidence="1 2" key="1">
    <citation type="journal article" date="2019" name="Int. J. Syst. Evol. Microbiol.">
        <title>The Global Catalogue of Microorganisms (GCM) 10K type strain sequencing project: providing services to taxonomists for standard genome sequencing and annotation.</title>
        <authorList>
            <consortium name="The Broad Institute Genomics Platform"/>
            <consortium name="The Broad Institute Genome Sequencing Center for Infectious Disease"/>
            <person name="Wu L."/>
            <person name="Ma J."/>
        </authorList>
    </citation>
    <scope>NUCLEOTIDE SEQUENCE [LARGE SCALE GENOMIC DNA]</scope>
    <source>
        <strain evidence="1 2">JCM 9933</strain>
    </source>
</reference>
<name>A0ABN1ENW3_9PROT</name>
<comment type="caution">
    <text evidence="1">The sequence shown here is derived from an EMBL/GenBank/DDBJ whole genome shotgun (WGS) entry which is preliminary data.</text>
</comment>
<protein>
    <submittedName>
        <fullName evidence="1">Uncharacterized protein</fullName>
    </submittedName>
</protein>
<dbReference type="RefSeq" id="WP_343893732.1">
    <property type="nucleotide sequence ID" value="NZ_BAAAFZ010000008.1"/>
</dbReference>
<evidence type="ECO:0000313" key="2">
    <source>
        <dbReference type="Proteomes" id="UP001501588"/>
    </source>
</evidence>
<proteinExistence type="predicted"/>